<proteinExistence type="predicted"/>
<organism evidence="1 2">
    <name type="scientific">Trichonephila inaurata madagascariensis</name>
    <dbReference type="NCBI Taxonomy" id="2747483"/>
    <lineage>
        <taxon>Eukaryota</taxon>
        <taxon>Metazoa</taxon>
        <taxon>Ecdysozoa</taxon>
        <taxon>Arthropoda</taxon>
        <taxon>Chelicerata</taxon>
        <taxon>Arachnida</taxon>
        <taxon>Araneae</taxon>
        <taxon>Araneomorphae</taxon>
        <taxon>Entelegynae</taxon>
        <taxon>Araneoidea</taxon>
        <taxon>Nephilidae</taxon>
        <taxon>Trichonephila</taxon>
        <taxon>Trichonephila inaurata</taxon>
    </lineage>
</organism>
<comment type="caution">
    <text evidence="1">The sequence shown here is derived from an EMBL/GenBank/DDBJ whole genome shotgun (WGS) entry which is preliminary data.</text>
</comment>
<evidence type="ECO:0000313" key="2">
    <source>
        <dbReference type="Proteomes" id="UP000886998"/>
    </source>
</evidence>
<protein>
    <submittedName>
        <fullName evidence="1">Uncharacterized protein</fullName>
    </submittedName>
</protein>
<dbReference type="Proteomes" id="UP000886998">
    <property type="component" value="Unassembled WGS sequence"/>
</dbReference>
<evidence type="ECO:0000313" key="1">
    <source>
        <dbReference type="EMBL" id="GFS62245.1"/>
    </source>
</evidence>
<keyword evidence="2" id="KW-1185">Reference proteome</keyword>
<reference evidence="1" key="1">
    <citation type="submission" date="2020-08" db="EMBL/GenBank/DDBJ databases">
        <title>Multicomponent nature underlies the extraordinary mechanical properties of spider dragline silk.</title>
        <authorList>
            <person name="Kono N."/>
            <person name="Nakamura H."/>
            <person name="Mori M."/>
            <person name="Yoshida Y."/>
            <person name="Ohtoshi R."/>
            <person name="Malay A.D."/>
            <person name="Moran D.A.P."/>
            <person name="Tomita M."/>
            <person name="Numata K."/>
            <person name="Arakawa K."/>
        </authorList>
    </citation>
    <scope>NUCLEOTIDE SEQUENCE</scope>
</reference>
<dbReference type="EMBL" id="BMAV01027786">
    <property type="protein sequence ID" value="GFS62245.1"/>
    <property type="molecule type" value="Genomic_DNA"/>
</dbReference>
<sequence>MEITTLGRSDQKRYKSQSRCNSSSYVSDAECAAVLHSVSTRLGEQPPDSTIIMTVEENRHSSEAWSPLTVIITAHRRVYISPSSELRFDFCTRPQYDFGESSWK</sequence>
<name>A0A8X6JVS6_9ARAC</name>
<dbReference type="AlphaFoldDB" id="A0A8X6JVS6"/>
<accession>A0A8X6JVS6</accession>
<gene>
    <name evidence="1" type="ORF">TNIN_368271</name>
</gene>